<gene>
    <name evidence="2" type="ORF">EJ03DRAFT_51836</name>
</gene>
<keyword evidence="3" id="KW-1185">Reference proteome</keyword>
<evidence type="ECO:0008006" key="4">
    <source>
        <dbReference type="Google" id="ProtNLM"/>
    </source>
</evidence>
<protein>
    <recommendedName>
        <fullName evidence="4">DUF3824 domain-containing protein</fullName>
    </recommendedName>
</protein>
<feature type="compositionally biased region" description="Low complexity" evidence="1">
    <location>
        <begin position="456"/>
        <end position="478"/>
    </location>
</feature>
<evidence type="ECO:0000256" key="1">
    <source>
        <dbReference type="SAM" id="MobiDB-lite"/>
    </source>
</evidence>
<name>A0A6G1LEJ0_9PEZI</name>
<accession>A0A6G1LEJ0</accession>
<proteinExistence type="predicted"/>
<feature type="compositionally biased region" description="Basic and acidic residues" evidence="1">
    <location>
        <begin position="50"/>
        <end position="63"/>
    </location>
</feature>
<feature type="compositionally biased region" description="Basic and acidic residues" evidence="1">
    <location>
        <begin position="428"/>
        <end position="439"/>
    </location>
</feature>
<feature type="compositionally biased region" description="Basic and acidic residues" evidence="1">
    <location>
        <begin position="174"/>
        <end position="189"/>
    </location>
</feature>
<feature type="compositionally biased region" description="Basic and acidic residues" evidence="1">
    <location>
        <begin position="586"/>
        <end position="595"/>
    </location>
</feature>
<feature type="region of interest" description="Disordered" evidence="1">
    <location>
        <begin position="1"/>
        <end position="225"/>
    </location>
</feature>
<feature type="region of interest" description="Disordered" evidence="1">
    <location>
        <begin position="565"/>
        <end position="595"/>
    </location>
</feature>
<feature type="compositionally biased region" description="Gly residues" evidence="1">
    <location>
        <begin position="157"/>
        <end position="168"/>
    </location>
</feature>
<feature type="region of interest" description="Disordered" evidence="1">
    <location>
        <begin position="293"/>
        <end position="361"/>
    </location>
</feature>
<feature type="region of interest" description="Disordered" evidence="1">
    <location>
        <begin position="622"/>
        <end position="659"/>
    </location>
</feature>
<dbReference type="EMBL" id="ML995822">
    <property type="protein sequence ID" value="KAF2770989.1"/>
    <property type="molecule type" value="Genomic_DNA"/>
</dbReference>
<feature type="compositionally biased region" description="Low complexity" evidence="1">
    <location>
        <begin position="631"/>
        <end position="642"/>
    </location>
</feature>
<reference evidence="2" key="1">
    <citation type="journal article" date="2020" name="Stud. Mycol.">
        <title>101 Dothideomycetes genomes: a test case for predicting lifestyles and emergence of pathogens.</title>
        <authorList>
            <person name="Haridas S."/>
            <person name="Albert R."/>
            <person name="Binder M."/>
            <person name="Bloem J."/>
            <person name="Labutti K."/>
            <person name="Salamov A."/>
            <person name="Andreopoulos B."/>
            <person name="Baker S."/>
            <person name="Barry K."/>
            <person name="Bills G."/>
            <person name="Bluhm B."/>
            <person name="Cannon C."/>
            <person name="Castanera R."/>
            <person name="Culley D."/>
            <person name="Daum C."/>
            <person name="Ezra D."/>
            <person name="Gonzalez J."/>
            <person name="Henrissat B."/>
            <person name="Kuo A."/>
            <person name="Liang C."/>
            <person name="Lipzen A."/>
            <person name="Lutzoni F."/>
            <person name="Magnuson J."/>
            <person name="Mondo S."/>
            <person name="Nolan M."/>
            <person name="Ohm R."/>
            <person name="Pangilinan J."/>
            <person name="Park H.-J."/>
            <person name="Ramirez L."/>
            <person name="Alfaro M."/>
            <person name="Sun H."/>
            <person name="Tritt A."/>
            <person name="Yoshinaga Y."/>
            <person name="Zwiers L.-H."/>
            <person name="Turgeon B."/>
            <person name="Goodwin S."/>
            <person name="Spatafora J."/>
            <person name="Crous P."/>
            <person name="Grigoriev I."/>
        </authorList>
    </citation>
    <scope>NUCLEOTIDE SEQUENCE</scope>
    <source>
        <strain evidence="2">CBS 116005</strain>
    </source>
</reference>
<feature type="compositionally biased region" description="Basic and acidic residues" evidence="1">
    <location>
        <begin position="23"/>
        <end position="43"/>
    </location>
</feature>
<feature type="compositionally biased region" description="Basic residues" evidence="1">
    <location>
        <begin position="404"/>
        <end position="413"/>
    </location>
</feature>
<dbReference type="OrthoDB" id="5407645at2759"/>
<feature type="compositionally biased region" description="Basic and acidic residues" evidence="1">
    <location>
        <begin position="565"/>
        <end position="577"/>
    </location>
</feature>
<evidence type="ECO:0000313" key="2">
    <source>
        <dbReference type="EMBL" id="KAF2770989.1"/>
    </source>
</evidence>
<sequence length="659" mass="72382">MSQYAASRYDDDEPRRYHSTRTRPRERDEPDYVREDVYIERGKGPGPRELVYRGRDDSVEDIPRNFPPPGRDARSSYGEDYGPRRARSARGGRYDDDYDDDRYSEYTAPAAAGAAGYAAGRRRERERRRRDDREYVSEYSRSPSPARTERRKSGVEGLLGGLGLGGLAGAVLGNKDKSRDRSDSRDRRSARSRSRRRGHSSDEYSRSRSRGPGGKAQNERKWAQAAQAALIAGAVEAFRARKEPGTWTGDKGKRIATAAIGAGGIDGLLDRNPDKKTKRHLAEAVIGGLAANRVVNGPRSKSRGPGDRAYSPDGSVQTRGSIRSRSRSIIDRFRARSQSRGRSVYDDEPPQDRSNGGGAVKGLVAGGALAAAGKAIYDRVRSKSRKRNQTRDRDSSADSYVPSRARRRDRRRSPPSDTDAQSTHRSHAGTDRGRARDTSGDNNNAGALVAGGAGGAAAAQGQGSVNRSQSSDSSSTTDMEQKRKHMRGKELLTAGLATIATIHAAHGVYSSMEAHEKRHKLVAEGRLSPEDARKKQTKAWVQDAAAVGIAALGIKGAFSEWKEMNEHRREVHEIEKRKRERRKKQENKAKLEEREQRERMQALMMQHPMAMYGMQNGMPMMPYGTHGGYGAQQQTGGAQQAAGPPPDNSGNPYAAASAR</sequence>
<feature type="compositionally biased region" description="Low complexity" evidence="1">
    <location>
        <begin position="110"/>
        <end position="119"/>
    </location>
</feature>
<dbReference type="AlphaFoldDB" id="A0A6G1LEJ0"/>
<dbReference type="Proteomes" id="UP000799436">
    <property type="component" value="Unassembled WGS sequence"/>
</dbReference>
<evidence type="ECO:0000313" key="3">
    <source>
        <dbReference type="Proteomes" id="UP000799436"/>
    </source>
</evidence>
<feature type="region of interest" description="Disordered" evidence="1">
    <location>
        <begin position="375"/>
        <end position="487"/>
    </location>
</feature>
<organism evidence="2 3">
    <name type="scientific">Teratosphaeria nubilosa</name>
    <dbReference type="NCBI Taxonomy" id="161662"/>
    <lineage>
        <taxon>Eukaryota</taxon>
        <taxon>Fungi</taxon>
        <taxon>Dikarya</taxon>
        <taxon>Ascomycota</taxon>
        <taxon>Pezizomycotina</taxon>
        <taxon>Dothideomycetes</taxon>
        <taxon>Dothideomycetidae</taxon>
        <taxon>Mycosphaerellales</taxon>
        <taxon>Teratosphaeriaceae</taxon>
        <taxon>Teratosphaeria</taxon>
    </lineage>
</organism>